<evidence type="ECO:0000313" key="7">
    <source>
        <dbReference type="Proteomes" id="UP001528912"/>
    </source>
</evidence>
<evidence type="ECO:0000259" key="5">
    <source>
        <dbReference type="SMART" id="SM00482"/>
    </source>
</evidence>
<dbReference type="Pfam" id="PF00476">
    <property type="entry name" value="DNA_pol_A"/>
    <property type="match status" value="1"/>
</dbReference>
<evidence type="ECO:0000256" key="1">
    <source>
        <dbReference type="ARBA" id="ARBA00012417"/>
    </source>
</evidence>
<dbReference type="PANTHER" id="PTHR10133:SF27">
    <property type="entry name" value="DNA POLYMERASE NU"/>
    <property type="match status" value="1"/>
</dbReference>
<dbReference type="InterPro" id="IPR002298">
    <property type="entry name" value="DNA_polymerase_A"/>
</dbReference>
<evidence type="ECO:0000256" key="4">
    <source>
        <dbReference type="SAM" id="MobiDB-lite"/>
    </source>
</evidence>
<dbReference type="InterPro" id="IPR001098">
    <property type="entry name" value="DNA-dir_DNA_pol_A_palm_dom"/>
</dbReference>
<feature type="region of interest" description="Disordered" evidence="4">
    <location>
        <begin position="99"/>
        <end position="118"/>
    </location>
</feature>
<comment type="caution">
    <text evidence="6">The sequence shown here is derived from an EMBL/GenBank/DDBJ whole genome shotgun (WGS) entry which is preliminary data.</text>
</comment>
<proteinExistence type="predicted"/>
<keyword evidence="7" id="KW-1185">Reference proteome</keyword>
<accession>A0ABT6C8K7</accession>
<dbReference type="Proteomes" id="UP001528912">
    <property type="component" value="Unassembled WGS sequence"/>
</dbReference>
<dbReference type="EMBL" id="JAROAV010000033">
    <property type="protein sequence ID" value="MDF8265215.1"/>
    <property type="molecule type" value="Genomic_DNA"/>
</dbReference>
<dbReference type="RefSeq" id="WP_277192543.1">
    <property type="nucleotide sequence ID" value="NZ_JAROAV010000033.1"/>
</dbReference>
<dbReference type="Gene3D" id="3.30.70.370">
    <property type="match status" value="1"/>
</dbReference>
<evidence type="ECO:0000256" key="3">
    <source>
        <dbReference type="ARBA" id="ARBA00049244"/>
    </source>
</evidence>
<name>A0ABT6C8K7_9MICO</name>
<dbReference type="SUPFAM" id="SSF56672">
    <property type="entry name" value="DNA/RNA polymerases"/>
    <property type="match status" value="1"/>
</dbReference>
<keyword evidence="2" id="KW-0235">DNA replication</keyword>
<comment type="catalytic activity">
    <reaction evidence="3">
        <text>DNA(n) + a 2'-deoxyribonucleoside 5'-triphosphate = DNA(n+1) + diphosphate</text>
        <dbReference type="Rhea" id="RHEA:22508"/>
        <dbReference type="Rhea" id="RHEA-COMP:17339"/>
        <dbReference type="Rhea" id="RHEA-COMP:17340"/>
        <dbReference type="ChEBI" id="CHEBI:33019"/>
        <dbReference type="ChEBI" id="CHEBI:61560"/>
        <dbReference type="ChEBI" id="CHEBI:173112"/>
        <dbReference type="EC" id="2.7.7.7"/>
    </reaction>
</comment>
<sequence>MQPVRRALVVDSSGRHAVVVESDASDPVASGPIGEVVERVAAYEAQGPSRWVWWNRSAAAPAVEARVVLRRCWDLQEVHRLLVGGWSADPDEVWAVSHGLAPGDRPSGPTGDLFDSTDADEPLVRDDGYLGARALDPAWPAGPEECAAWGVLALRVARRQEELLRARSGRALSTAYSESGAGLLCLELARDGLPIDRARMSELITLAAGPRPETDAHAAAIRRERDQLVLQHVPGRERTDLRNPAQVLQLLHAVGVRVDDTRSWRLDPYRGMHPVVEALLAWRKSERIATTYGWTWLDRFVGEDDRLRGEWTVCDGGAGRMTAGAGLHSLPAPLRPGVAAGAGHVLIRADLGQVEPRVLAVVSGDRAFAAATAADDLYADVAARLRIDRPVAKIAVLAAMYGQTSGAAGEALTGLERAYPTAMAYLGRAAETGERGEAVTTYGGRRVPVDEGGDPARRRAVGRFTRNAVVQGAAAELFKAWALTVRAGIVPIGGQIVLCLHDELVLHVPHEHADEGVRVVHGALESAAHHWSGGAPVRFVADVSVVHRWSEAK</sequence>
<protein>
    <recommendedName>
        <fullName evidence="1">DNA-directed DNA polymerase</fullName>
        <ecNumber evidence="1">2.7.7.7</ecNumber>
    </recommendedName>
</protein>
<dbReference type="SMART" id="SM00482">
    <property type="entry name" value="POLAc"/>
    <property type="match status" value="1"/>
</dbReference>
<dbReference type="InterPro" id="IPR043502">
    <property type="entry name" value="DNA/RNA_pol_sf"/>
</dbReference>
<gene>
    <name evidence="6" type="ORF">P4R38_13240</name>
</gene>
<dbReference type="Gene3D" id="1.10.150.20">
    <property type="entry name" value="5' to 3' exonuclease, C-terminal subdomain"/>
    <property type="match status" value="1"/>
</dbReference>
<dbReference type="PANTHER" id="PTHR10133">
    <property type="entry name" value="DNA POLYMERASE I"/>
    <property type="match status" value="1"/>
</dbReference>
<organism evidence="6 7">
    <name type="scientific">Luteipulveratus flavus</name>
    <dbReference type="NCBI Taxonomy" id="3031728"/>
    <lineage>
        <taxon>Bacteria</taxon>
        <taxon>Bacillati</taxon>
        <taxon>Actinomycetota</taxon>
        <taxon>Actinomycetes</taxon>
        <taxon>Micrococcales</taxon>
        <taxon>Dermacoccaceae</taxon>
        <taxon>Luteipulveratus</taxon>
    </lineage>
</organism>
<feature type="domain" description="DNA-directed DNA polymerase family A palm" evidence="5">
    <location>
        <begin position="334"/>
        <end position="512"/>
    </location>
</feature>
<reference evidence="6 7" key="1">
    <citation type="submission" date="2023-03" db="EMBL/GenBank/DDBJ databases">
        <title>YIM 133296 draft genome.</title>
        <authorList>
            <person name="Xiong L."/>
        </authorList>
    </citation>
    <scope>NUCLEOTIDE SEQUENCE [LARGE SCALE GENOMIC DNA]</scope>
    <source>
        <strain evidence="6 7">YIM 133296</strain>
    </source>
</reference>
<evidence type="ECO:0000256" key="2">
    <source>
        <dbReference type="ARBA" id="ARBA00022705"/>
    </source>
</evidence>
<evidence type="ECO:0000313" key="6">
    <source>
        <dbReference type="EMBL" id="MDF8265215.1"/>
    </source>
</evidence>
<dbReference type="EC" id="2.7.7.7" evidence="1"/>